<accession>A0A242K3R6</accession>
<reference evidence="4" key="1">
    <citation type="submission" date="2017-05" db="EMBL/GenBank/DDBJ databases">
        <title>The Genome Sequence of Enterococcus sp. 9E7_DIV0242.</title>
        <authorList>
            <consortium name="The Broad Institute Genomics Platform"/>
            <consortium name="The Broad Institute Genomic Center for Infectious Diseases"/>
            <person name="Earl A."/>
            <person name="Manson A."/>
            <person name="Schwartman J."/>
            <person name="Gilmore M."/>
            <person name="Abouelleil A."/>
            <person name="Cao P."/>
            <person name="Chapman S."/>
            <person name="Cusick C."/>
            <person name="Shea T."/>
            <person name="Young S."/>
            <person name="Neafsey D."/>
            <person name="Nusbaum C."/>
            <person name="Birren B."/>
        </authorList>
    </citation>
    <scope>NUCLEOTIDE SEQUENCE [LARGE SCALE GENOMIC DNA]</scope>
    <source>
        <strain evidence="4">9E7_DIV0242</strain>
    </source>
</reference>
<evidence type="ECO:0000259" key="3">
    <source>
        <dbReference type="Pfam" id="PF12323"/>
    </source>
</evidence>
<keyword evidence="1" id="KW-0175">Coiled coil</keyword>
<evidence type="ECO:0000259" key="2">
    <source>
        <dbReference type="Pfam" id="PF01385"/>
    </source>
</evidence>
<gene>
    <name evidence="5" type="ORF">A5888_001701</name>
    <name evidence="4" type="ORF">A5888_003114</name>
</gene>
<dbReference type="InterPro" id="IPR021027">
    <property type="entry name" value="Transposase_put_HTH"/>
</dbReference>
<reference evidence="5" key="3">
    <citation type="submission" date="2024-03" db="EMBL/GenBank/DDBJ databases">
        <title>The Genome Sequence of Enterococcus sp. DIV0242b.</title>
        <authorList>
            <consortium name="The Broad Institute Genomics Platform"/>
            <consortium name="The Broad Institute Microbial Omics Core"/>
            <consortium name="The Broad Institute Genomic Center for Infectious Diseases"/>
            <person name="Earl A."/>
            <person name="Manson A."/>
            <person name="Gilmore M."/>
            <person name="Schwartman J."/>
            <person name="Shea T."/>
            <person name="Abouelleil A."/>
            <person name="Cao P."/>
            <person name="Chapman S."/>
            <person name="Cusick C."/>
            <person name="Young S."/>
            <person name="Neafsey D."/>
            <person name="Nusbaum C."/>
            <person name="Birren B."/>
        </authorList>
    </citation>
    <scope>NUCLEOTIDE SEQUENCE</scope>
    <source>
        <strain evidence="5">9E7_DIV0242</strain>
    </source>
</reference>
<evidence type="ECO:0000256" key="1">
    <source>
        <dbReference type="SAM" id="Coils"/>
    </source>
</evidence>
<keyword evidence="6" id="KW-1185">Reference proteome</keyword>
<dbReference type="NCBIfam" id="NF040570">
    <property type="entry name" value="guided_TnpB"/>
    <property type="match status" value="1"/>
</dbReference>
<dbReference type="InterPro" id="IPR001959">
    <property type="entry name" value="Transposase"/>
</dbReference>
<feature type="domain" description="Probable transposase IS891/IS1136/IS1341" evidence="2">
    <location>
        <begin position="200"/>
        <end position="310"/>
    </location>
</feature>
<evidence type="ECO:0000313" key="6">
    <source>
        <dbReference type="Proteomes" id="UP000195141"/>
    </source>
</evidence>
<proteinExistence type="predicted"/>
<feature type="coiled-coil region" evidence="1">
    <location>
        <begin position="236"/>
        <end position="290"/>
    </location>
</feature>
<protein>
    <submittedName>
        <fullName evidence="4">IS605 OrfB family transposase</fullName>
    </submittedName>
</protein>
<sequence>MVYQKVAQGCLKWSAVSPSDCRSRRVVLLVKVLKACKYRLYPTSSQIEFFEKTFSSVYLVHNLLLQDRINLYREAKKNPQLKQSLPTPAKYKREHPLLKEVDSLALANAQVHLERSLKRFYSGKDVGFPKMKSRKNPVMSYTTNNQNGTIKFVGLNCLKIPKLKSLIKVKMHREVKGKIKSATISKSSTGKYFVSILCEETIACQKKTNKAVGISLGCSELAVLSNGRRIDNDCLTEEIERKIRREEKKLARKKKLASQKGLDLLEQKNYQKQKMKVAKLRERLLNQRNDFLNKVTTDLIKEYDLICIEEAHKKEFHRNCKLTKRVSDVSWSLFVSKLEYKAMWHDKRLIKIKKNDQIEATKIPTKMILDIDQELSESDTETASSIQLLLQGLNQ</sequence>
<feature type="domain" description="Transposase putative helix-turn-helix" evidence="3">
    <location>
        <begin position="32"/>
        <end position="77"/>
    </location>
</feature>
<evidence type="ECO:0000313" key="4">
    <source>
        <dbReference type="EMBL" id="OTP13636.1"/>
    </source>
</evidence>
<dbReference type="Proteomes" id="UP000195141">
    <property type="component" value="Chromosome"/>
</dbReference>
<reference evidence="5" key="2">
    <citation type="submission" date="2017-05" db="EMBL/GenBank/DDBJ databases">
        <authorList>
            <consortium name="The Broad Institute Genomics Platform"/>
            <consortium name="The Broad Institute Genomic Center for Infectious Diseases"/>
            <person name="Earl A."/>
            <person name="Manson A."/>
            <person name="Schwartman J."/>
            <person name="Gilmore M."/>
            <person name="Abouelleil A."/>
            <person name="Cao P."/>
            <person name="Chapman S."/>
            <person name="Cusick C."/>
            <person name="Shea T."/>
            <person name="Young S."/>
            <person name="Neafsey D."/>
            <person name="Nusbaum C."/>
            <person name="Birren B."/>
        </authorList>
    </citation>
    <scope>NUCLEOTIDE SEQUENCE</scope>
    <source>
        <strain evidence="5">9E7_DIV0242</strain>
    </source>
</reference>
<evidence type="ECO:0000313" key="5">
    <source>
        <dbReference type="EMBL" id="WYJ89973.1"/>
    </source>
</evidence>
<name>A0A242K3R6_9ENTE</name>
<dbReference type="AlphaFoldDB" id="A0A242K3R6"/>
<dbReference type="EMBL" id="CP147247">
    <property type="protein sequence ID" value="WYJ89973.1"/>
    <property type="molecule type" value="Genomic_DNA"/>
</dbReference>
<dbReference type="Pfam" id="PF12323">
    <property type="entry name" value="HTH_OrfB_IS605"/>
    <property type="match status" value="1"/>
</dbReference>
<dbReference type="EMBL" id="NGMM01000005">
    <property type="protein sequence ID" value="OTP13636.1"/>
    <property type="molecule type" value="Genomic_DNA"/>
</dbReference>
<organism evidence="4">
    <name type="scientific">Candidatus Enterococcus clewellii</name>
    <dbReference type="NCBI Taxonomy" id="1834193"/>
    <lineage>
        <taxon>Bacteria</taxon>
        <taxon>Bacillati</taxon>
        <taxon>Bacillota</taxon>
        <taxon>Bacilli</taxon>
        <taxon>Lactobacillales</taxon>
        <taxon>Enterococcaceae</taxon>
        <taxon>Enterococcus</taxon>
    </lineage>
</organism>
<dbReference type="Pfam" id="PF01385">
    <property type="entry name" value="OrfB_IS605"/>
    <property type="match status" value="1"/>
</dbReference>